<feature type="transmembrane region" description="Helical" evidence="1">
    <location>
        <begin position="171"/>
        <end position="188"/>
    </location>
</feature>
<proteinExistence type="predicted"/>
<keyword evidence="1" id="KW-0472">Membrane</keyword>
<protein>
    <recommendedName>
        <fullName evidence="4">HTH hxlR-type domain-containing protein</fullName>
    </recommendedName>
</protein>
<keyword evidence="1" id="KW-1133">Transmembrane helix</keyword>
<gene>
    <name evidence="2" type="ORF">MQE36_11705</name>
</gene>
<dbReference type="EMBL" id="CP094326">
    <property type="protein sequence ID" value="UNY97749.1"/>
    <property type="molecule type" value="Genomic_DNA"/>
</dbReference>
<reference evidence="2 3" key="1">
    <citation type="journal article" date="2018" name="Int. J. Syst. Evol. Microbiol.">
        <title>Zhouia spongiae sp. nov., isolated from a marine sponge.</title>
        <authorList>
            <person name="Zhuang L."/>
            <person name="Lin B."/>
            <person name="Qin F."/>
            <person name="Luo L."/>
        </authorList>
    </citation>
    <scope>NUCLEOTIDE SEQUENCE [LARGE SCALE GENOMIC DNA]</scope>
    <source>
        <strain evidence="2 3">HN-Y44</strain>
    </source>
</reference>
<dbReference type="Proteomes" id="UP000829476">
    <property type="component" value="Chromosome"/>
</dbReference>
<dbReference type="RefSeq" id="WP_242936160.1">
    <property type="nucleotide sequence ID" value="NZ_CP094326.1"/>
</dbReference>
<evidence type="ECO:0000313" key="3">
    <source>
        <dbReference type="Proteomes" id="UP000829476"/>
    </source>
</evidence>
<accession>A0ABY3YJH0</accession>
<sequence>MRKIDYHKPGNIEKKIIQILSERDHLDFMTLRAFFPIRVTSVERKCEDLITLGLITTEKIDSEVKYALTDDGAQAITQGIDHWVINKVFNQIKSNSYTITKSTPGIERYAIKKLEKEGKIYLEGKFHKTKLSQSTGAENIVLNTPPINSKNQSHRNWNTVIGDWYQKYEKIINLILAITTFLGFITTIL</sequence>
<evidence type="ECO:0000256" key="1">
    <source>
        <dbReference type="SAM" id="Phobius"/>
    </source>
</evidence>
<evidence type="ECO:0008006" key="4">
    <source>
        <dbReference type="Google" id="ProtNLM"/>
    </source>
</evidence>
<keyword evidence="3" id="KW-1185">Reference proteome</keyword>
<evidence type="ECO:0000313" key="2">
    <source>
        <dbReference type="EMBL" id="UNY97749.1"/>
    </source>
</evidence>
<organism evidence="2 3">
    <name type="scientific">Zhouia spongiae</name>
    <dbReference type="NCBI Taxonomy" id="2202721"/>
    <lineage>
        <taxon>Bacteria</taxon>
        <taxon>Pseudomonadati</taxon>
        <taxon>Bacteroidota</taxon>
        <taxon>Flavobacteriia</taxon>
        <taxon>Flavobacteriales</taxon>
        <taxon>Flavobacteriaceae</taxon>
        <taxon>Zhouia</taxon>
    </lineage>
</organism>
<keyword evidence="1" id="KW-0812">Transmembrane</keyword>
<name>A0ABY3YJH0_9FLAO</name>